<dbReference type="OrthoDB" id="9792695at2"/>
<evidence type="ECO:0000259" key="3">
    <source>
        <dbReference type="PROSITE" id="PS01031"/>
    </source>
</evidence>
<keyword evidence="5" id="KW-1185">Reference proteome</keyword>
<dbReference type="Gene3D" id="2.60.40.790">
    <property type="match status" value="1"/>
</dbReference>
<dbReference type="Pfam" id="PF00011">
    <property type="entry name" value="HSP20"/>
    <property type="match status" value="1"/>
</dbReference>
<proteinExistence type="inferred from homology"/>
<dbReference type="CDD" id="cd06464">
    <property type="entry name" value="ACD_sHsps-like"/>
    <property type="match status" value="1"/>
</dbReference>
<accession>A0A2T3N037</accession>
<dbReference type="AlphaFoldDB" id="A0A2T3N037"/>
<name>A0A2T3N037_9GAMM</name>
<evidence type="ECO:0000313" key="5">
    <source>
        <dbReference type="Proteomes" id="UP000240904"/>
    </source>
</evidence>
<dbReference type="PANTHER" id="PTHR11527">
    <property type="entry name" value="HEAT-SHOCK PROTEIN 20 FAMILY MEMBER"/>
    <property type="match status" value="1"/>
</dbReference>
<evidence type="ECO:0000313" key="4">
    <source>
        <dbReference type="EMBL" id="PSW05598.1"/>
    </source>
</evidence>
<reference evidence="4 5" key="1">
    <citation type="submission" date="2018-03" db="EMBL/GenBank/DDBJ databases">
        <title>Whole genome sequencing of Histamine producing bacteria.</title>
        <authorList>
            <person name="Butler K."/>
        </authorList>
    </citation>
    <scope>NUCLEOTIDE SEQUENCE [LARGE SCALE GENOMIC DNA]</scope>
    <source>
        <strain evidence="4 5">DSM 16190</strain>
    </source>
</reference>
<evidence type="ECO:0000256" key="1">
    <source>
        <dbReference type="PROSITE-ProRule" id="PRU00285"/>
    </source>
</evidence>
<sequence>MSRSLIDIEDSFYEPLHRMQEELTNNFWDWPFTSIRATGHKSYPPANLGHTDDKVIVYLFVPGFDLASIELNARHGLLTISGQRPIPKSEKGKYYANERFSGEFHRSISLPDYADPDQAEASYRDGILTVSFRRNDDALSPKKIEIK</sequence>
<gene>
    <name evidence="4" type="ORF">C9I89_07540</name>
</gene>
<feature type="domain" description="SHSP" evidence="3">
    <location>
        <begin position="37"/>
        <end position="147"/>
    </location>
</feature>
<dbReference type="InterPro" id="IPR008978">
    <property type="entry name" value="HSP20-like_chaperone"/>
</dbReference>
<dbReference type="EMBL" id="PYMC01000004">
    <property type="protein sequence ID" value="PSW05598.1"/>
    <property type="molecule type" value="Genomic_DNA"/>
</dbReference>
<dbReference type="InterPro" id="IPR031107">
    <property type="entry name" value="Small_HSP"/>
</dbReference>
<dbReference type="SUPFAM" id="SSF49764">
    <property type="entry name" value="HSP20-like chaperones"/>
    <property type="match status" value="1"/>
</dbReference>
<comment type="similarity">
    <text evidence="1 2">Belongs to the small heat shock protein (HSP20) family.</text>
</comment>
<protein>
    <submittedName>
        <fullName evidence="4">Heat-shock protein Hsp20</fullName>
    </submittedName>
</protein>
<comment type="caution">
    <text evidence="4">The sequence shown here is derived from an EMBL/GenBank/DDBJ whole genome shotgun (WGS) entry which is preliminary data.</text>
</comment>
<dbReference type="Proteomes" id="UP000240904">
    <property type="component" value="Unassembled WGS sequence"/>
</dbReference>
<dbReference type="InterPro" id="IPR002068">
    <property type="entry name" value="A-crystallin/Hsp20_dom"/>
</dbReference>
<dbReference type="PROSITE" id="PS01031">
    <property type="entry name" value="SHSP"/>
    <property type="match status" value="1"/>
</dbReference>
<organism evidence="4 5">
    <name type="scientific">Photobacterium lipolyticum</name>
    <dbReference type="NCBI Taxonomy" id="266810"/>
    <lineage>
        <taxon>Bacteria</taxon>
        <taxon>Pseudomonadati</taxon>
        <taxon>Pseudomonadota</taxon>
        <taxon>Gammaproteobacteria</taxon>
        <taxon>Vibrionales</taxon>
        <taxon>Vibrionaceae</taxon>
        <taxon>Photobacterium</taxon>
    </lineage>
</organism>
<evidence type="ECO:0000256" key="2">
    <source>
        <dbReference type="RuleBase" id="RU003616"/>
    </source>
</evidence>
<dbReference type="RefSeq" id="WP_107282751.1">
    <property type="nucleotide sequence ID" value="NZ_PYMC01000004.1"/>
</dbReference>